<comment type="caution">
    <text evidence="1">The sequence shown here is derived from an EMBL/GenBank/DDBJ whole genome shotgun (WGS) entry which is preliminary data.</text>
</comment>
<keyword evidence="2" id="KW-1185">Reference proteome</keyword>
<reference evidence="1" key="1">
    <citation type="submission" date="2020-12" db="EMBL/GenBank/DDBJ databases">
        <title>Metabolic potential, ecology and presence of endohyphal bacteria is reflected in genomic diversity of Mucoromycotina.</title>
        <authorList>
            <person name="Muszewska A."/>
            <person name="Okrasinska A."/>
            <person name="Steczkiewicz K."/>
            <person name="Drgas O."/>
            <person name="Orlowska M."/>
            <person name="Perlinska-Lenart U."/>
            <person name="Aleksandrzak-Piekarczyk T."/>
            <person name="Szatraj K."/>
            <person name="Zielenkiewicz U."/>
            <person name="Pilsyk S."/>
            <person name="Malc E."/>
            <person name="Mieczkowski P."/>
            <person name="Kruszewska J.S."/>
            <person name="Biernat P."/>
            <person name="Pawlowska J."/>
        </authorList>
    </citation>
    <scope>NUCLEOTIDE SEQUENCE</scope>
    <source>
        <strain evidence="1">WA0000051536</strain>
    </source>
</reference>
<proteinExistence type="predicted"/>
<dbReference type="EMBL" id="JAEPRA010000010">
    <property type="protein sequence ID" value="KAG2179433.1"/>
    <property type="molecule type" value="Genomic_DNA"/>
</dbReference>
<protein>
    <submittedName>
        <fullName evidence="1">Uncharacterized protein</fullName>
    </submittedName>
</protein>
<gene>
    <name evidence="1" type="ORF">INT44_006279</name>
</gene>
<name>A0A8H7PSL3_9FUNG</name>
<evidence type="ECO:0000313" key="1">
    <source>
        <dbReference type="EMBL" id="KAG2179433.1"/>
    </source>
</evidence>
<evidence type="ECO:0000313" key="2">
    <source>
        <dbReference type="Proteomes" id="UP000612746"/>
    </source>
</evidence>
<accession>A0A8H7PSL3</accession>
<organism evidence="1 2">
    <name type="scientific">Umbelopsis vinacea</name>
    <dbReference type="NCBI Taxonomy" id="44442"/>
    <lineage>
        <taxon>Eukaryota</taxon>
        <taxon>Fungi</taxon>
        <taxon>Fungi incertae sedis</taxon>
        <taxon>Mucoromycota</taxon>
        <taxon>Mucoromycotina</taxon>
        <taxon>Umbelopsidomycetes</taxon>
        <taxon>Umbelopsidales</taxon>
        <taxon>Umbelopsidaceae</taxon>
        <taxon>Umbelopsis</taxon>
    </lineage>
</organism>
<dbReference type="Proteomes" id="UP000612746">
    <property type="component" value="Unassembled WGS sequence"/>
</dbReference>
<sequence length="160" mass="18154">MARRTTGFLTCNAMEPNTLIELQALTNAANGKKREGNLTATIPYLGKIVHLLDTQTSKQRSAQDKSMTQTLELMGAEARIDFANALFQTQQYAECEVQTGLVCKFFERYLKKPDLNQSERIGIQSKLLVQYDAWADCYENLGNSFLADKIRKRKEKVLPK</sequence>
<dbReference type="OrthoDB" id="2244108at2759"/>
<dbReference type="AlphaFoldDB" id="A0A8H7PSL3"/>